<gene>
    <name evidence="6" type="ORF">CPter91_2751</name>
</gene>
<reference evidence="6 7" key="1">
    <citation type="submission" date="2015-11" db="EMBL/GenBank/DDBJ databases">
        <title>Exploring the genomic traits of fungus-feeding bacterial genus Collimonas.</title>
        <authorList>
            <person name="Song C."/>
            <person name="Schmidt R."/>
            <person name="de Jager V."/>
            <person name="Krzyzanowska D."/>
            <person name="Jongedijk E."/>
            <person name="Cankar K."/>
            <person name="Beekwilder J."/>
            <person name="van Veen A."/>
            <person name="de Boer W."/>
            <person name="van Veen J.A."/>
            <person name="Garbeva P."/>
        </authorList>
    </citation>
    <scope>NUCLEOTIDE SEQUENCE [LARGE SCALE GENOMIC DNA]</scope>
    <source>
        <strain evidence="6 7">Ter91</strain>
    </source>
</reference>
<evidence type="ECO:0000256" key="1">
    <source>
        <dbReference type="ARBA" id="ARBA00004141"/>
    </source>
</evidence>
<dbReference type="Pfam" id="PF13675">
    <property type="entry name" value="PilJ"/>
    <property type="match status" value="2"/>
</dbReference>
<dbReference type="AlphaFoldDB" id="A0A127Q4X1"/>
<proteinExistence type="predicted"/>
<keyword evidence="2" id="KW-0812">Transmembrane</keyword>
<dbReference type="Proteomes" id="UP000074561">
    <property type="component" value="Chromosome"/>
</dbReference>
<keyword evidence="3" id="KW-1133">Transmembrane helix</keyword>
<dbReference type="PATRIC" id="fig|279113.9.peg.2715"/>
<name>A0A127Q4X1_9BURK</name>
<feature type="domain" description="NarX-like N-terminal" evidence="5">
    <location>
        <begin position="136"/>
        <end position="221"/>
    </location>
</feature>
<dbReference type="KEGG" id="cpra:CPter91_2751"/>
<evidence type="ECO:0000256" key="4">
    <source>
        <dbReference type="ARBA" id="ARBA00023136"/>
    </source>
</evidence>
<dbReference type="EMBL" id="CP013234">
    <property type="protein sequence ID" value="AMP05099.1"/>
    <property type="molecule type" value="Genomic_DNA"/>
</dbReference>
<organism evidence="6 7">
    <name type="scientific">Collimonas pratensis</name>
    <dbReference type="NCBI Taxonomy" id="279113"/>
    <lineage>
        <taxon>Bacteria</taxon>
        <taxon>Pseudomonadati</taxon>
        <taxon>Pseudomonadota</taxon>
        <taxon>Betaproteobacteria</taxon>
        <taxon>Burkholderiales</taxon>
        <taxon>Oxalobacteraceae</taxon>
        <taxon>Collimonas</taxon>
    </lineage>
</organism>
<accession>A0A127Q4X1</accession>
<evidence type="ECO:0000313" key="6">
    <source>
        <dbReference type="EMBL" id="AMP05099.1"/>
    </source>
</evidence>
<sequence length="254" mass="28217">MLLAGGWSLFSNTWAQVLNINDAINKSGRQRMLSQRLAKAYMQLGQAIDVERSRKILDLSLSLFEKQLAELRAFAPSADNKLVLAEMEKAWQGYKQVLLGKLPNQQDARNIMALSEEILALAQTSTVQLEKYSGSAAGQLVNLSGRQRMLSQRMAKFYQAQQWGVAPADAAGKLEQARKEFVAAMQTLSDAPGDTARIHDELTLAQQQWLFFDAALHQNGDSMNRQRNATNVATTSERILEVMDGVTGLYQQLA</sequence>
<keyword evidence="4" id="KW-0472">Membrane</keyword>
<dbReference type="GO" id="GO:0016020">
    <property type="term" value="C:membrane"/>
    <property type="evidence" value="ECO:0007669"/>
    <property type="project" value="UniProtKB-SubCell"/>
</dbReference>
<protein>
    <submittedName>
        <fullName evidence="6">Type IV pili methyl-accepting chemotaxis transducer N-term family protein</fullName>
    </submittedName>
</protein>
<feature type="domain" description="NarX-like N-terminal" evidence="5">
    <location>
        <begin position="15"/>
        <end position="98"/>
    </location>
</feature>
<dbReference type="InterPro" id="IPR029095">
    <property type="entry name" value="NarX-like_N"/>
</dbReference>
<dbReference type="STRING" id="279113.CPter91_2751"/>
<evidence type="ECO:0000256" key="2">
    <source>
        <dbReference type="ARBA" id="ARBA00022692"/>
    </source>
</evidence>
<evidence type="ECO:0000256" key="3">
    <source>
        <dbReference type="ARBA" id="ARBA00022989"/>
    </source>
</evidence>
<comment type="subcellular location">
    <subcellularLocation>
        <location evidence="1">Membrane</location>
        <topology evidence="1">Multi-pass membrane protein</topology>
    </subcellularLocation>
</comment>
<evidence type="ECO:0000313" key="7">
    <source>
        <dbReference type="Proteomes" id="UP000074561"/>
    </source>
</evidence>
<evidence type="ECO:0000259" key="5">
    <source>
        <dbReference type="Pfam" id="PF13675"/>
    </source>
</evidence>